<name>A0A7R9ME06_9ACAR</name>
<feature type="compositionally biased region" description="Low complexity" evidence="1">
    <location>
        <begin position="16"/>
        <end position="65"/>
    </location>
</feature>
<dbReference type="Proteomes" id="UP000728032">
    <property type="component" value="Unassembled WGS sequence"/>
</dbReference>
<evidence type="ECO:0000313" key="2">
    <source>
        <dbReference type="EMBL" id="CAD7658288.1"/>
    </source>
</evidence>
<dbReference type="OrthoDB" id="10380945at2759"/>
<gene>
    <name evidence="2" type="ORF">ONB1V03_LOCUS14911</name>
</gene>
<sequence>LVAVNSITAQLSNNLTGASTTGSPSTPTSISTTGSPSTPTSISTTAAAATTGAPAQTAQTSTPTAATPPPPALSANVTKKFIDFEAAKNDIIRNIKAQYAILHNLTTEFKSVFKNETAYAEGAYKNLTNNIGYYFSDPDDSETNELDRSLNRFYPFGGPESDYIDTIEKMNEYCSKVDSRLDALKSWIRRKYSKVDSRLDALKSWIRRKYRYNMAVQVSLNLILGTIHEKNEYFCNATAHKEDYINSMKKVRESAPKLIPYKEKLLDTAVFIQNSTFQLPKIGRLCCAFWDFYRGIKNEVKSSQGVDFAVDMTYDYFAGASKYICFLYPYGSELCKEEEKAPKMAHKHQSLVLETLLTLGEIATP</sequence>
<reference evidence="2" key="1">
    <citation type="submission" date="2020-11" db="EMBL/GenBank/DDBJ databases">
        <authorList>
            <person name="Tran Van P."/>
        </authorList>
    </citation>
    <scope>NUCLEOTIDE SEQUENCE</scope>
</reference>
<accession>A0A7R9ME06</accession>
<evidence type="ECO:0000256" key="1">
    <source>
        <dbReference type="SAM" id="MobiDB-lite"/>
    </source>
</evidence>
<feature type="region of interest" description="Disordered" evidence="1">
    <location>
        <begin position="14"/>
        <end position="72"/>
    </location>
</feature>
<feature type="non-terminal residue" evidence="2">
    <location>
        <position position="365"/>
    </location>
</feature>
<protein>
    <submittedName>
        <fullName evidence="2">Uncharacterized protein</fullName>
    </submittedName>
</protein>
<keyword evidence="3" id="KW-1185">Reference proteome</keyword>
<proteinExistence type="predicted"/>
<dbReference type="EMBL" id="OC929481">
    <property type="protein sequence ID" value="CAD7658288.1"/>
    <property type="molecule type" value="Genomic_DNA"/>
</dbReference>
<dbReference type="EMBL" id="CAJPVJ010014656">
    <property type="protein sequence ID" value="CAG2175474.1"/>
    <property type="molecule type" value="Genomic_DNA"/>
</dbReference>
<dbReference type="AlphaFoldDB" id="A0A7R9ME06"/>
<evidence type="ECO:0000313" key="3">
    <source>
        <dbReference type="Proteomes" id="UP000728032"/>
    </source>
</evidence>
<organism evidence="2">
    <name type="scientific">Oppiella nova</name>
    <dbReference type="NCBI Taxonomy" id="334625"/>
    <lineage>
        <taxon>Eukaryota</taxon>
        <taxon>Metazoa</taxon>
        <taxon>Ecdysozoa</taxon>
        <taxon>Arthropoda</taxon>
        <taxon>Chelicerata</taxon>
        <taxon>Arachnida</taxon>
        <taxon>Acari</taxon>
        <taxon>Acariformes</taxon>
        <taxon>Sarcoptiformes</taxon>
        <taxon>Oribatida</taxon>
        <taxon>Brachypylina</taxon>
        <taxon>Oppioidea</taxon>
        <taxon>Oppiidae</taxon>
        <taxon>Oppiella</taxon>
    </lineage>
</organism>